<keyword evidence="9" id="KW-0999">Mitochondrion inner membrane</keyword>
<proteinExistence type="inferred from homology"/>
<feature type="compositionally biased region" description="Basic and acidic residues" evidence="17">
    <location>
        <begin position="57"/>
        <end position="66"/>
    </location>
</feature>
<dbReference type="InParanoid" id="A0A674HHE9"/>
<evidence type="ECO:0000256" key="15">
    <source>
        <dbReference type="ARBA" id="ARBA00031425"/>
    </source>
</evidence>
<dbReference type="Ensembl" id="ENSTGUT00000039095.1">
    <property type="protein sequence ID" value="ENSTGUP00000035184.1"/>
    <property type="gene ID" value="ENSTGUG00000029158.1"/>
</dbReference>
<evidence type="ECO:0000313" key="18">
    <source>
        <dbReference type="Ensembl" id="ENSTGUP00000035184.1"/>
    </source>
</evidence>
<dbReference type="PANTHER" id="PTHR15221">
    <property type="entry name" value="NADH DEHYDROGENASE [UBIQUINONE] 1 ALPHA SUBCOMPLEX SUBUNIT 3"/>
    <property type="match status" value="1"/>
</dbReference>
<evidence type="ECO:0000256" key="8">
    <source>
        <dbReference type="ARBA" id="ARBA00022692"/>
    </source>
</evidence>
<keyword evidence="19" id="KW-1185">Reference proteome</keyword>
<accession>A0A674HHE9</accession>
<dbReference type="PANTHER" id="PTHR15221:SF0">
    <property type="entry name" value="NADH DEHYDROGENASE [UBIQUINONE] 1 ALPHA SUBCOMPLEX SUBUNIT 3"/>
    <property type="match status" value="1"/>
</dbReference>
<evidence type="ECO:0000256" key="3">
    <source>
        <dbReference type="ARBA" id="ARBA00008253"/>
    </source>
</evidence>
<comment type="subcellular location">
    <subcellularLocation>
        <location evidence="2">Mitochondrion inner membrane</location>
        <topology evidence="2">Single-pass membrane protein</topology>
    </subcellularLocation>
</comment>
<keyword evidence="13" id="KW-0496">Mitochondrion</keyword>
<reference evidence="18" key="2">
    <citation type="submission" date="2025-09" db="UniProtKB">
        <authorList>
            <consortium name="Ensembl"/>
        </authorList>
    </citation>
    <scope>IDENTIFICATION</scope>
</reference>
<protein>
    <recommendedName>
        <fullName evidence="5">NADH dehydrogenase [ubiquinone] 1 alpha subcomplex subunit 3</fullName>
    </recommendedName>
    <alternativeName>
        <fullName evidence="15">Complex I-B9</fullName>
    </alternativeName>
    <alternativeName>
        <fullName evidence="16">NADH-ubiquinone oxidoreductase B9 subunit</fullName>
    </alternativeName>
</protein>
<name>A0A674HHE9_TAEGU</name>
<evidence type="ECO:0000256" key="16">
    <source>
        <dbReference type="ARBA" id="ARBA00032035"/>
    </source>
</evidence>
<keyword evidence="11" id="KW-1133">Transmembrane helix</keyword>
<reference evidence="18" key="1">
    <citation type="submission" date="2025-08" db="UniProtKB">
        <authorList>
            <consortium name="Ensembl"/>
        </authorList>
    </citation>
    <scope>IDENTIFICATION</scope>
</reference>
<evidence type="ECO:0000256" key="9">
    <source>
        <dbReference type="ARBA" id="ARBA00022792"/>
    </source>
</evidence>
<keyword evidence="14" id="KW-0472">Membrane</keyword>
<dbReference type="InterPro" id="IPR026626">
    <property type="entry name" value="NDUFA3"/>
</dbReference>
<evidence type="ECO:0000256" key="10">
    <source>
        <dbReference type="ARBA" id="ARBA00022982"/>
    </source>
</evidence>
<dbReference type="AlphaFoldDB" id="A0A674HHE9"/>
<keyword evidence="7" id="KW-0679">Respiratory chain</keyword>
<keyword evidence="8" id="KW-0812">Transmembrane</keyword>
<evidence type="ECO:0000256" key="12">
    <source>
        <dbReference type="ARBA" id="ARBA00022990"/>
    </source>
</evidence>
<dbReference type="GO" id="GO:0005743">
    <property type="term" value="C:mitochondrial inner membrane"/>
    <property type="evidence" value="ECO:0007669"/>
    <property type="project" value="UniProtKB-SubCell"/>
</dbReference>
<comment type="function">
    <text evidence="1">Accessory subunit of the mitochondrial membrane respiratory chain NADH dehydrogenase (Complex I), that is believed not to be involved in catalysis. Complex I functions in the transfer of electrons from NADH to the respiratory chain. The immediate electron acceptor for the enzyme is believed to be ubiquinone.</text>
</comment>
<dbReference type="Proteomes" id="UP000007754">
    <property type="component" value="Unplaced"/>
</dbReference>
<evidence type="ECO:0000256" key="17">
    <source>
        <dbReference type="SAM" id="MobiDB-lite"/>
    </source>
</evidence>
<dbReference type="GeneTree" id="ENSGT00390000004322"/>
<evidence type="ECO:0000256" key="13">
    <source>
        <dbReference type="ARBA" id="ARBA00023128"/>
    </source>
</evidence>
<dbReference type="GO" id="GO:0045271">
    <property type="term" value="C:respiratory chain complex I"/>
    <property type="evidence" value="ECO:0007669"/>
    <property type="project" value="InterPro"/>
</dbReference>
<evidence type="ECO:0000256" key="11">
    <source>
        <dbReference type="ARBA" id="ARBA00022989"/>
    </source>
</evidence>
<feature type="region of interest" description="Disordered" evidence="17">
    <location>
        <begin position="57"/>
        <end position="76"/>
    </location>
</feature>
<evidence type="ECO:0000256" key="14">
    <source>
        <dbReference type="ARBA" id="ARBA00023136"/>
    </source>
</evidence>
<keyword evidence="6" id="KW-0813">Transport</keyword>
<keyword evidence="12" id="KW-0007">Acetylation</keyword>
<evidence type="ECO:0000256" key="6">
    <source>
        <dbReference type="ARBA" id="ARBA00022448"/>
    </source>
</evidence>
<evidence type="ECO:0000256" key="4">
    <source>
        <dbReference type="ARBA" id="ARBA00011533"/>
    </source>
</evidence>
<dbReference type="OMA" id="WCLNLLV"/>
<comment type="similarity">
    <text evidence="3">Belongs to the complex I NDUFA3 subunit family.</text>
</comment>
<evidence type="ECO:0000256" key="5">
    <source>
        <dbReference type="ARBA" id="ARBA00016391"/>
    </source>
</evidence>
<sequence>FWGRLTAALRSLWAKEPVIAASFGIAALALVSPLLSPFTKYSGMINQATPYTYPVPVRDDGRHPEVPPHPCAPQGPGLAWLRQL</sequence>
<dbReference type="Pfam" id="PF14987">
    <property type="entry name" value="NADHdh_A3"/>
    <property type="match status" value="1"/>
</dbReference>
<organism evidence="18 19">
    <name type="scientific">Taeniopygia guttata</name>
    <name type="common">Zebra finch</name>
    <name type="synonym">Poephila guttata</name>
    <dbReference type="NCBI Taxonomy" id="59729"/>
    <lineage>
        <taxon>Eukaryota</taxon>
        <taxon>Metazoa</taxon>
        <taxon>Chordata</taxon>
        <taxon>Craniata</taxon>
        <taxon>Vertebrata</taxon>
        <taxon>Euteleostomi</taxon>
        <taxon>Archelosauria</taxon>
        <taxon>Archosauria</taxon>
        <taxon>Dinosauria</taxon>
        <taxon>Saurischia</taxon>
        <taxon>Theropoda</taxon>
        <taxon>Coelurosauria</taxon>
        <taxon>Aves</taxon>
        <taxon>Neognathae</taxon>
        <taxon>Neoaves</taxon>
        <taxon>Telluraves</taxon>
        <taxon>Australaves</taxon>
        <taxon>Passeriformes</taxon>
        <taxon>Passeroidea</taxon>
        <taxon>Estrildidae</taxon>
        <taxon>Estrildinae</taxon>
        <taxon>Taeniopygia</taxon>
    </lineage>
</organism>
<keyword evidence="10" id="KW-0249">Electron transport</keyword>
<evidence type="ECO:0000313" key="19">
    <source>
        <dbReference type="Proteomes" id="UP000007754"/>
    </source>
</evidence>
<comment type="subunit">
    <text evidence="4">Complex I is composed of 45 different subunits.</text>
</comment>
<evidence type="ECO:0000256" key="1">
    <source>
        <dbReference type="ARBA" id="ARBA00003195"/>
    </source>
</evidence>
<evidence type="ECO:0000256" key="7">
    <source>
        <dbReference type="ARBA" id="ARBA00022660"/>
    </source>
</evidence>
<evidence type="ECO:0000256" key="2">
    <source>
        <dbReference type="ARBA" id="ARBA00004434"/>
    </source>
</evidence>